<evidence type="ECO:0000313" key="1">
    <source>
        <dbReference type="EMBL" id="RPB27604.1"/>
    </source>
</evidence>
<evidence type="ECO:0000313" key="2">
    <source>
        <dbReference type="Proteomes" id="UP000267821"/>
    </source>
</evidence>
<dbReference type="Proteomes" id="UP000267821">
    <property type="component" value="Unassembled WGS sequence"/>
</dbReference>
<dbReference type="OrthoDB" id="5362978at2759"/>
<reference evidence="1 2" key="1">
    <citation type="journal article" date="2018" name="Nat. Ecol. Evol.">
        <title>Pezizomycetes genomes reveal the molecular basis of ectomycorrhizal truffle lifestyle.</title>
        <authorList>
            <person name="Murat C."/>
            <person name="Payen T."/>
            <person name="Noel B."/>
            <person name="Kuo A."/>
            <person name="Morin E."/>
            <person name="Chen J."/>
            <person name="Kohler A."/>
            <person name="Krizsan K."/>
            <person name="Balestrini R."/>
            <person name="Da Silva C."/>
            <person name="Montanini B."/>
            <person name="Hainaut M."/>
            <person name="Levati E."/>
            <person name="Barry K.W."/>
            <person name="Belfiori B."/>
            <person name="Cichocki N."/>
            <person name="Clum A."/>
            <person name="Dockter R.B."/>
            <person name="Fauchery L."/>
            <person name="Guy J."/>
            <person name="Iotti M."/>
            <person name="Le Tacon F."/>
            <person name="Lindquist E.A."/>
            <person name="Lipzen A."/>
            <person name="Malagnac F."/>
            <person name="Mello A."/>
            <person name="Molinier V."/>
            <person name="Miyauchi S."/>
            <person name="Poulain J."/>
            <person name="Riccioni C."/>
            <person name="Rubini A."/>
            <person name="Sitrit Y."/>
            <person name="Splivallo R."/>
            <person name="Traeger S."/>
            <person name="Wang M."/>
            <person name="Zifcakova L."/>
            <person name="Wipf D."/>
            <person name="Zambonelli A."/>
            <person name="Paolocci F."/>
            <person name="Nowrousian M."/>
            <person name="Ottonello S."/>
            <person name="Baldrian P."/>
            <person name="Spatafora J.W."/>
            <person name="Henrissat B."/>
            <person name="Nagy L.G."/>
            <person name="Aury J.M."/>
            <person name="Wincker P."/>
            <person name="Grigoriev I.V."/>
            <person name="Bonfante P."/>
            <person name="Martin F.M."/>
        </authorList>
    </citation>
    <scope>NUCLEOTIDE SEQUENCE [LARGE SCALE GENOMIC DNA]</scope>
    <source>
        <strain evidence="1 2">ATCC MYA-4762</strain>
    </source>
</reference>
<dbReference type="InParanoid" id="A0A3N4LXI2"/>
<protein>
    <submittedName>
        <fullName evidence="1">Uncharacterized protein</fullName>
    </submittedName>
</protein>
<name>A0A3N4LXI2_9PEZI</name>
<keyword evidence="2" id="KW-1185">Reference proteome</keyword>
<organism evidence="1 2">
    <name type="scientific">Terfezia boudieri ATCC MYA-4762</name>
    <dbReference type="NCBI Taxonomy" id="1051890"/>
    <lineage>
        <taxon>Eukaryota</taxon>
        <taxon>Fungi</taxon>
        <taxon>Dikarya</taxon>
        <taxon>Ascomycota</taxon>
        <taxon>Pezizomycotina</taxon>
        <taxon>Pezizomycetes</taxon>
        <taxon>Pezizales</taxon>
        <taxon>Pezizaceae</taxon>
        <taxon>Terfezia</taxon>
    </lineage>
</organism>
<gene>
    <name evidence="1" type="ORF">L211DRAFT_834465</name>
</gene>
<dbReference type="AlphaFoldDB" id="A0A3N4LXI2"/>
<sequence>MRQRFDDFIESVDLPILYGASAIANHLCIYQYNQETCRLLSRLIPDDEELSIDRAPANRWNIDVLAPEGEQQL</sequence>
<accession>A0A3N4LXI2</accession>
<dbReference type="EMBL" id="ML121531">
    <property type="protein sequence ID" value="RPB27604.1"/>
    <property type="molecule type" value="Genomic_DNA"/>
</dbReference>
<proteinExistence type="predicted"/>